<dbReference type="CDD" id="cd12164">
    <property type="entry name" value="GDH_like_2"/>
    <property type="match status" value="1"/>
</dbReference>
<evidence type="ECO:0000313" key="4">
    <source>
        <dbReference type="EMBL" id="PWK56220.1"/>
    </source>
</evidence>
<dbReference type="KEGG" id="salo:EF888_17190"/>
<dbReference type="PANTHER" id="PTHR43333:SF1">
    <property type="entry name" value="D-ISOMER SPECIFIC 2-HYDROXYACID DEHYDROGENASE NAD-BINDING DOMAIN-CONTAINING PROTEIN"/>
    <property type="match status" value="1"/>
</dbReference>
<dbReference type="AlphaFoldDB" id="A0A316G926"/>
<dbReference type="InterPro" id="IPR029753">
    <property type="entry name" value="D-isomer_DH_CS"/>
</dbReference>
<evidence type="ECO:0000256" key="2">
    <source>
        <dbReference type="ARBA" id="ARBA00023027"/>
    </source>
</evidence>
<dbReference type="EMBL" id="QGGV01000005">
    <property type="protein sequence ID" value="PWK56220.1"/>
    <property type="molecule type" value="Genomic_DNA"/>
</dbReference>
<comment type="caution">
    <text evidence="4">The sequence shown here is derived from an EMBL/GenBank/DDBJ whole genome shotgun (WGS) entry which is preliminary data.</text>
</comment>
<keyword evidence="5" id="KW-1185">Reference proteome</keyword>
<dbReference type="SUPFAM" id="SSF51735">
    <property type="entry name" value="NAD(P)-binding Rossmann-fold domains"/>
    <property type="match status" value="1"/>
</dbReference>
<protein>
    <submittedName>
        <fullName evidence="4">Glyoxylate/hydroxypyruvate reductase A</fullName>
    </submittedName>
</protein>
<keyword evidence="1" id="KW-0560">Oxidoreductase</keyword>
<dbReference type="Proteomes" id="UP000245390">
    <property type="component" value="Unassembled WGS sequence"/>
</dbReference>
<evidence type="ECO:0000256" key="1">
    <source>
        <dbReference type="ARBA" id="ARBA00023002"/>
    </source>
</evidence>
<feature type="domain" description="D-isomer specific 2-hydroxyacid dehydrogenase NAD-binding" evidence="3">
    <location>
        <begin position="110"/>
        <end position="277"/>
    </location>
</feature>
<dbReference type="GO" id="GO:0016616">
    <property type="term" value="F:oxidoreductase activity, acting on the CH-OH group of donors, NAD or NADP as acceptor"/>
    <property type="evidence" value="ECO:0007669"/>
    <property type="project" value="UniProtKB-ARBA"/>
</dbReference>
<dbReference type="InterPro" id="IPR036291">
    <property type="entry name" value="NAD(P)-bd_dom_sf"/>
</dbReference>
<sequence>MTRILFSAPRSDWEDYRDVLPAAIADAGVEATIEHALDPEDPASVDYVVYAPSSRLKDFTPFTGAKAVLNLWAGVEGIVGNETLTQPLARMVDPGLTEGMVEWCVGHVLRHHLGMDRDILRRDAVWDPVAPPLARDREVTVLGLGELGRAVAEALAALNFRVTGWSRTPKRIPELTCLSGDDGLAEALRRAEILVLLLPLTEGTRDLLDAARLSLLPEGAVIVNPGRGPLIVDDDLLAALDAGRVGHATLDVFRTEPLPEGHPFWAHPRVTVTPHIASATRPRSAARVIAENIRRGEAGEPFLYLVDRARGY</sequence>
<dbReference type="GO" id="GO:0051287">
    <property type="term" value="F:NAD binding"/>
    <property type="evidence" value="ECO:0007669"/>
    <property type="project" value="InterPro"/>
</dbReference>
<organism evidence="4 5">
    <name type="scientific">Silicimonas algicola</name>
    <dbReference type="NCBI Taxonomy" id="1826607"/>
    <lineage>
        <taxon>Bacteria</taxon>
        <taxon>Pseudomonadati</taxon>
        <taxon>Pseudomonadota</taxon>
        <taxon>Alphaproteobacteria</taxon>
        <taxon>Rhodobacterales</taxon>
        <taxon>Paracoccaceae</taxon>
    </lineage>
</organism>
<dbReference type="Pfam" id="PF02826">
    <property type="entry name" value="2-Hacid_dh_C"/>
    <property type="match status" value="1"/>
</dbReference>
<keyword evidence="2" id="KW-0520">NAD</keyword>
<evidence type="ECO:0000259" key="3">
    <source>
        <dbReference type="Pfam" id="PF02826"/>
    </source>
</evidence>
<reference evidence="4 5" key="1">
    <citation type="submission" date="2018-05" db="EMBL/GenBank/DDBJ databases">
        <title>Genomic Encyclopedia of Type Strains, Phase IV (KMG-IV): sequencing the most valuable type-strain genomes for metagenomic binning, comparative biology and taxonomic classification.</title>
        <authorList>
            <person name="Goeker M."/>
        </authorList>
    </citation>
    <scope>NUCLEOTIDE SEQUENCE [LARGE SCALE GENOMIC DNA]</scope>
    <source>
        <strain evidence="4 5">DSM 103371</strain>
    </source>
</reference>
<evidence type="ECO:0000313" key="5">
    <source>
        <dbReference type="Proteomes" id="UP000245390"/>
    </source>
</evidence>
<dbReference type="InterPro" id="IPR006140">
    <property type="entry name" value="D-isomer_DH_NAD-bd"/>
</dbReference>
<dbReference type="OrthoDB" id="9787219at2"/>
<gene>
    <name evidence="4" type="ORF">C8D95_105287</name>
</gene>
<dbReference type="PROSITE" id="PS00671">
    <property type="entry name" value="D_2_HYDROXYACID_DH_3"/>
    <property type="match status" value="1"/>
</dbReference>
<dbReference type="PANTHER" id="PTHR43333">
    <property type="entry name" value="2-HACID_DH_C DOMAIN-CONTAINING PROTEIN"/>
    <property type="match status" value="1"/>
</dbReference>
<accession>A0A316G926</accession>
<keyword evidence="4" id="KW-0670">Pyruvate</keyword>
<dbReference type="RefSeq" id="WP_109759636.1">
    <property type="nucleotide sequence ID" value="NZ_CP034588.1"/>
</dbReference>
<name>A0A316G926_9RHOB</name>
<dbReference type="Gene3D" id="3.40.50.720">
    <property type="entry name" value="NAD(P)-binding Rossmann-like Domain"/>
    <property type="match status" value="2"/>
</dbReference>
<proteinExistence type="predicted"/>